<dbReference type="InterPro" id="IPR008521">
    <property type="entry name" value="Mg_trans_NIPA"/>
</dbReference>
<dbReference type="EMBL" id="HBIN01018222">
    <property type="protein sequence ID" value="CAE0443842.1"/>
    <property type="molecule type" value="Transcribed_RNA"/>
</dbReference>
<reference evidence="7" key="1">
    <citation type="submission" date="2021-01" db="EMBL/GenBank/DDBJ databases">
        <authorList>
            <person name="Corre E."/>
            <person name="Pelletier E."/>
            <person name="Niang G."/>
            <person name="Scheremetjew M."/>
            <person name="Finn R."/>
            <person name="Kale V."/>
            <person name="Holt S."/>
            <person name="Cochrane G."/>
            <person name="Meng A."/>
            <person name="Brown T."/>
            <person name="Cohen L."/>
        </authorList>
    </citation>
    <scope>NUCLEOTIDE SEQUENCE</scope>
    <source>
        <strain evidence="7">GSBS06</strain>
    </source>
</reference>
<dbReference type="SUPFAM" id="SSF103481">
    <property type="entry name" value="Multidrug resistance efflux transporter EmrE"/>
    <property type="match status" value="1"/>
</dbReference>
<evidence type="ECO:0000256" key="2">
    <source>
        <dbReference type="ARBA" id="ARBA00022692"/>
    </source>
</evidence>
<feature type="transmembrane region" description="Helical" evidence="5">
    <location>
        <begin position="58"/>
        <end position="80"/>
    </location>
</feature>
<feature type="transmembrane region" description="Helical" evidence="5">
    <location>
        <begin position="351"/>
        <end position="372"/>
    </location>
</feature>
<feature type="transmembrane region" description="Helical" evidence="5">
    <location>
        <begin position="412"/>
        <end position="429"/>
    </location>
</feature>
<evidence type="ECO:0000313" key="7">
    <source>
        <dbReference type="EMBL" id="CAE0443842.1"/>
    </source>
</evidence>
<dbReference type="AlphaFoldDB" id="A0A7S3PM53"/>
<comment type="subcellular location">
    <subcellularLocation>
        <location evidence="1">Membrane</location>
        <topology evidence="1">Multi-pass membrane protein</topology>
    </subcellularLocation>
</comment>
<evidence type="ECO:0000259" key="6">
    <source>
        <dbReference type="Pfam" id="PF00892"/>
    </source>
</evidence>
<feature type="transmembrane region" description="Helical" evidence="5">
    <location>
        <begin position="6"/>
        <end position="26"/>
    </location>
</feature>
<gene>
    <name evidence="7" type="ORF">ASTO00021_LOCUS13897</name>
</gene>
<sequence>MYLNFLLGVLLCILSATITSFGMILMKVGLFSALKKQELFRETFARSPREEREPHRRCINFCSFYSIYLGGLMVFIFGQALNLVSLSLLQQVVWAVCSLFSLVANAMFSSLFLGERITRNDLVCTCMIIFGSAFVVFSSNPHPSKNLSAYIKDPIAGSPSSSEDIPEVVIRLRVLFTRPWFFGYISVLLAILAYCFWKLLILPSLSRAKIRRGISVSSVQRVDVSDKSLNNSMENSQNGINGGGVQVVEVTQCSDPFRTNQDDNNTVPDLELTSVSKLFIRHPSSYDSVTPPADHDQIIAWILFSSTSASLSVLFGKCTSEIVRAALVSNHENELIIVRVFKFLASSPTSISILLCFIAAAFSSLIGMNIALRDGEALVVVPLLTCANTILTILGGIFYFEEFSSFTTWWRACLFVVGVLISTGGAIQLDRGRPKIDCEAEDEPLLTSNVSEASGLLSLSSNENGNATQYGLASK</sequence>
<dbReference type="PANTHER" id="PTHR12570">
    <property type="match status" value="1"/>
</dbReference>
<evidence type="ECO:0000256" key="1">
    <source>
        <dbReference type="ARBA" id="ARBA00004141"/>
    </source>
</evidence>
<dbReference type="PANTHER" id="PTHR12570:SF9">
    <property type="entry name" value="MAGNESIUM TRANSPORTER NIPA8-RELATED"/>
    <property type="match status" value="1"/>
</dbReference>
<feature type="domain" description="EamA" evidence="6">
    <location>
        <begin position="64"/>
        <end position="136"/>
    </location>
</feature>
<name>A0A7S3PM53_9STRA</name>
<accession>A0A7S3PM53</accession>
<evidence type="ECO:0000256" key="4">
    <source>
        <dbReference type="ARBA" id="ARBA00023136"/>
    </source>
</evidence>
<proteinExistence type="predicted"/>
<evidence type="ECO:0000256" key="5">
    <source>
        <dbReference type="SAM" id="Phobius"/>
    </source>
</evidence>
<keyword evidence="3 5" id="KW-1133">Transmembrane helix</keyword>
<dbReference type="InterPro" id="IPR037185">
    <property type="entry name" value="EmrE-like"/>
</dbReference>
<organism evidence="7">
    <name type="scientific">Aplanochytrium stocchinoi</name>
    <dbReference type="NCBI Taxonomy" id="215587"/>
    <lineage>
        <taxon>Eukaryota</taxon>
        <taxon>Sar</taxon>
        <taxon>Stramenopiles</taxon>
        <taxon>Bigyra</taxon>
        <taxon>Labyrinthulomycetes</taxon>
        <taxon>Thraustochytrida</taxon>
        <taxon>Thraustochytriidae</taxon>
        <taxon>Aplanochytrium</taxon>
    </lineage>
</organism>
<keyword evidence="4 5" id="KW-0472">Membrane</keyword>
<dbReference type="InterPro" id="IPR000620">
    <property type="entry name" value="EamA_dom"/>
</dbReference>
<feature type="transmembrane region" description="Helical" evidence="5">
    <location>
        <begin position="181"/>
        <end position="202"/>
    </location>
</feature>
<keyword evidence="2 5" id="KW-0812">Transmembrane</keyword>
<feature type="transmembrane region" description="Helical" evidence="5">
    <location>
        <begin position="378"/>
        <end position="400"/>
    </location>
</feature>
<evidence type="ECO:0000256" key="3">
    <source>
        <dbReference type="ARBA" id="ARBA00022989"/>
    </source>
</evidence>
<dbReference type="Pfam" id="PF00892">
    <property type="entry name" value="EamA"/>
    <property type="match status" value="1"/>
</dbReference>
<dbReference type="GO" id="GO:0016020">
    <property type="term" value="C:membrane"/>
    <property type="evidence" value="ECO:0007669"/>
    <property type="project" value="UniProtKB-SubCell"/>
</dbReference>
<feature type="transmembrane region" description="Helical" evidence="5">
    <location>
        <begin position="92"/>
        <end position="113"/>
    </location>
</feature>
<dbReference type="GO" id="GO:0015095">
    <property type="term" value="F:magnesium ion transmembrane transporter activity"/>
    <property type="evidence" value="ECO:0007669"/>
    <property type="project" value="InterPro"/>
</dbReference>
<feature type="transmembrane region" description="Helical" evidence="5">
    <location>
        <begin position="120"/>
        <end position="138"/>
    </location>
</feature>
<protein>
    <recommendedName>
        <fullName evidence="6">EamA domain-containing protein</fullName>
    </recommendedName>
</protein>